<feature type="domain" description="Histidine kinase/HSP90-like ATPase" evidence="2">
    <location>
        <begin position="2"/>
        <end position="102"/>
    </location>
</feature>
<dbReference type="Gene3D" id="3.30.565.10">
    <property type="entry name" value="Histidine kinase-like ATPase, C-terminal domain"/>
    <property type="match status" value="1"/>
</dbReference>
<proteinExistence type="predicted"/>
<dbReference type="SUPFAM" id="SSF55874">
    <property type="entry name" value="ATPase domain of HSP90 chaperone/DNA topoisomerase II/histidine kinase"/>
    <property type="match status" value="1"/>
</dbReference>
<sequence>MAEETLAFWGLDAQTVYNGKLVVNELVTNALQASVVGQEITLRIFIGDSGLPVVEVWDDVEQKPAKNEPDPLAESGRGVFLIEHFTRTWGSNPTADGGKVVWAELGLAPPTPS</sequence>
<accession>A0A939P9E6</accession>
<dbReference type="Proteomes" id="UP000669179">
    <property type="component" value="Unassembled WGS sequence"/>
</dbReference>
<keyword evidence="1" id="KW-0723">Serine/threonine-protein kinase</keyword>
<dbReference type="PANTHER" id="PTHR35526">
    <property type="entry name" value="ANTI-SIGMA-F FACTOR RSBW-RELATED"/>
    <property type="match status" value="1"/>
</dbReference>
<evidence type="ECO:0000313" key="3">
    <source>
        <dbReference type="EMBL" id="MBO2448421.1"/>
    </source>
</evidence>
<keyword evidence="1" id="KW-0808">Transferase</keyword>
<protein>
    <submittedName>
        <fullName evidence="3">ATP-binding protein</fullName>
    </submittedName>
</protein>
<dbReference type="Pfam" id="PF13581">
    <property type="entry name" value="HATPase_c_2"/>
    <property type="match status" value="1"/>
</dbReference>
<organism evidence="3 4">
    <name type="scientific">Actinomadura barringtoniae</name>
    <dbReference type="NCBI Taxonomy" id="1427535"/>
    <lineage>
        <taxon>Bacteria</taxon>
        <taxon>Bacillati</taxon>
        <taxon>Actinomycetota</taxon>
        <taxon>Actinomycetes</taxon>
        <taxon>Streptosporangiales</taxon>
        <taxon>Thermomonosporaceae</taxon>
        <taxon>Actinomadura</taxon>
    </lineage>
</organism>
<dbReference type="InterPro" id="IPR003594">
    <property type="entry name" value="HATPase_dom"/>
</dbReference>
<comment type="caution">
    <text evidence="3">The sequence shown here is derived from an EMBL/GenBank/DDBJ whole genome shotgun (WGS) entry which is preliminary data.</text>
</comment>
<gene>
    <name evidence="3" type="ORF">J4573_15065</name>
</gene>
<dbReference type="EMBL" id="JAGEOJ010000005">
    <property type="protein sequence ID" value="MBO2448421.1"/>
    <property type="molecule type" value="Genomic_DNA"/>
</dbReference>
<keyword evidence="3" id="KW-0547">Nucleotide-binding</keyword>
<keyword evidence="1" id="KW-0418">Kinase</keyword>
<dbReference type="GO" id="GO:0004674">
    <property type="term" value="F:protein serine/threonine kinase activity"/>
    <property type="evidence" value="ECO:0007669"/>
    <property type="project" value="UniProtKB-KW"/>
</dbReference>
<dbReference type="CDD" id="cd16936">
    <property type="entry name" value="HATPase_RsbW-like"/>
    <property type="match status" value="1"/>
</dbReference>
<dbReference type="InterPro" id="IPR050267">
    <property type="entry name" value="Anti-sigma-factor_SerPK"/>
</dbReference>
<name>A0A939P9E6_9ACTN</name>
<keyword evidence="3" id="KW-0067">ATP-binding</keyword>
<keyword evidence="4" id="KW-1185">Reference proteome</keyword>
<evidence type="ECO:0000313" key="4">
    <source>
        <dbReference type="Proteomes" id="UP000669179"/>
    </source>
</evidence>
<dbReference type="GO" id="GO:0005524">
    <property type="term" value="F:ATP binding"/>
    <property type="evidence" value="ECO:0007669"/>
    <property type="project" value="UniProtKB-KW"/>
</dbReference>
<reference evidence="3" key="1">
    <citation type="submission" date="2021-03" db="EMBL/GenBank/DDBJ databases">
        <authorList>
            <person name="Kanchanasin P."/>
            <person name="Saeng-In P."/>
            <person name="Phongsopitanun W."/>
            <person name="Yuki M."/>
            <person name="Kudo T."/>
            <person name="Ohkuma M."/>
            <person name="Tanasupawat S."/>
        </authorList>
    </citation>
    <scope>NUCLEOTIDE SEQUENCE</scope>
    <source>
        <strain evidence="3">GKU 128</strain>
    </source>
</reference>
<evidence type="ECO:0000259" key="2">
    <source>
        <dbReference type="Pfam" id="PF13581"/>
    </source>
</evidence>
<dbReference type="InterPro" id="IPR036890">
    <property type="entry name" value="HATPase_C_sf"/>
</dbReference>
<dbReference type="PANTHER" id="PTHR35526:SF3">
    <property type="entry name" value="ANTI-SIGMA-F FACTOR RSBW"/>
    <property type="match status" value="1"/>
</dbReference>
<evidence type="ECO:0000256" key="1">
    <source>
        <dbReference type="ARBA" id="ARBA00022527"/>
    </source>
</evidence>
<dbReference type="AlphaFoldDB" id="A0A939P9E6"/>